<dbReference type="EMBL" id="LR134363">
    <property type="protein sequence ID" value="VEG73543.1"/>
    <property type="molecule type" value="Genomic_DNA"/>
</dbReference>
<feature type="transmembrane region" description="Helical" evidence="1">
    <location>
        <begin position="235"/>
        <end position="256"/>
    </location>
</feature>
<feature type="transmembrane region" description="Helical" evidence="1">
    <location>
        <begin position="132"/>
        <end position="150"/>
    </location>
</feature>
<feature type="transmembrane region" description="Helical" evidence="1">
    <location>
        <begin position="296"/>
        <end position="317"/>
    </location>
</feature>
<feature type="transmembrane region" description="Helical" evidence="1">
    <location>
        <begin position="198"/>
        <end position="223"/>
    </location>
</feature>
<feature type="transmembrane region" description="Helical" evidence="1">
    <location>
        <begin position="12"/>
        <end position="33"/>
    </location>
</feature>
<organism evidence="2 3">
    <name type="scientific">Actinomyces slackii</name>
    <dbReference type="NCBI Taxonomy" id="52774"/>
    <lineage>
        <taxon>Bacteria</taxon>
        <taxon>Bacillati</taxon>
        <taxon>Actinomycetota</taxon>
        <taxon>Actinomycetes</taxon>
        <taxon>Actinomycetales</taxon>
        <taxon>Actinomycetaceae</taxon>
        <taxon>Actinomyces</taxon>
    </lineage>
</organism>
<evidence type="ECO:0000256" key="1">
    <source>
        <dbReference type="SAM" id="Phobius"/>
    </source>
</evidence>
<feature type="transmembrane region" description="Helical" evidence="1">
    <location>
        <begin position="268"/>
        <end position="290"/>
    </location>
</feature>
<evidence type="ECO:0000313" key="3">
    <source>
        <dbReference type="Proteomes" id="UP000276899"/>
    </source>
</evidence>
<reference evidence="2 3" key="1">
    <citation type="submission" date="2018-12" db="EMBL/GenBank/DDBJ databases">
        <authorList>
            <consortium name="Pathogen Informatics"/>
        </authorList>
    </citation>
    <scope>NUCLEOTIDE SEQUENCE [LARGE SCALE GENOMIC DNA]</scope>
    <source>
        <strain evidence="2 3">NCTC11923</strain>
    </source>
</reference>
<keyword evidence="1" id="KW-0472">Membrane</keyword>
<evidence type="ECO:0000313" key="2">
    <source>
        <dbReference type="EMBL" id="VEG73543.1"/>
    </source>
</evidence>
<dbReference type="RefSeq" id="WP_026427866.1">
    <property type="nucleotide sequence ID" value="NZ_CBCRWE010000032.1"/>
</dbReference>
<protein>
    <submittedName>
        <fullName evidence="2">Uncharacterized protein</fullName>
    </submittedName>
</protein>
<accession>A0A3S5EM13</accession>
<keyword evidence="1" id="KW-0812">Transmembrane</keyword>
<dbReference type="KEGG" id="asla:NCTC11923_00149"/>
<dbReference type="AlphaFoldDB" id="A0A3S5EM13"/>
<dbReference type="Proteomes" id="UP000276899">
    <property type="component" value="Chromosome"/>
</dbReference>
<gene>
    <name evidence="2" type="ORF">NCTC11923_00149</name>
</gene>
<feature type="transmembrane region" description="Helical" evidence="1">
    <location>
        <begin position="45"/>
        <end position="66"/>
    </location>
</feature>
<name>A0A3S5EM13_9ACTO</name>
<keyword evidence="3" id="KW-1185">Reference proteome</keyword>
<feature type="transmembrane region" description="Helical" evidence="1">
    <location>
        <begin position="78"/>
        <end position="104"/>
    </location>
</feature>
<proteinExistence type="predicted"/>
<sequence length="410" mass="44504">MSPVLYRLTRQWLLVVAVPILVSTIVVATGGWSLAWLGRISGSELFNLCELAVAIVFASGPLLLSLRLTGEAEIKSVLLRAMICELMNAAALVLALIVITLSWLRLSGTQVWRDSLAPGKAGATVLEANPGFAVHLVSGLLVSAAVFGMIEVARSPLVGSVIEYVMALSAGQRYIRRSGSRGIVLARPMLPHSRMGRAVAWIAASARRLVALDLALLALVALLSGVGAPGAAVGYGLFSLILGAVLVFLKWALLWARATELRGSVRGLTTVELLLGMLLGTVSVAVVLLWSDENALLPYLLYWGFHVLYLAVAYAWLGQSRWESMLWRLPVMASLLTQIQARVVEALEQHGSALQETDPALRIRVEEEFEELDPVAWGGPQVWTSRRNGGFTEPPSARQIFAYFRLPYWS</sequence>
<keyword evidence="1" id="KW-1133">Transmembrane helix</keyword>